<name>A0A494Z8B5_9BACI</name>
<dbReference type="AlphaFoldDB" id="A0A494Z8B5"/>
<dbReference type="InterPro" id="IPR019673">
    <property type="entry name" value="Spore_germination_GerPC"/>
</dbReference>
<dbReference type="OrthoDB" id="2991331at2"/>
<evidence type="ECO:0000313" key="2">
    <source>
        <dbReference type="EMBL" id="RKQ18833.1"/>
    </source>
</evidence>
<proteinExistence type="predicted"/>
<keyword evidence="3" id="KW-1185">Reference proteome</keyword>
<comment type="caution">
    <text evidence="2">The sequence shown here is derived from an EMBL/GenBank/DDBJ whole genome shotgun (WGS) entry which is preliminary data.</text>
</comment>
<dbReference type="EMBL" id="RBZO01000001">
    <property type="protein sequence ID" value="RKQ18833.1"/>
    <property type="molecule type" value="Genomic_DNA"/>
</dbReference>
<keyword evidence="1" id="KW-0175">Coiled coil</keyword>
<dbReference type="Proteomes" id="UP000281813">
    <property type="component" value="Unassembled WGS sequence"/>
</dbReference>
<accession>A0A494Z8B5</accession>
<organism evidence="2 3">
    <name type="scientific">Oceanobacillus bengalensis</name>
    <dbReference type="NCBI Taxonomy" id="1435466"/>
    <lineage>
        <taxon>Bacteria</taxon>
        <taxon>Bacillati</taxon>
        <taxon>Bacillota</taxon>
        <taxon>Bacilli</taxon>
        <taxon>Bacillales</taxon>
        <taxon>Bacillaceae</taxon>
        <taxon>Oceanobacillus</taxon>
    </lineage>
</organism>
<sequence length="192" mass="22385">MYGNELNQYLFELSQYIRRQDETIQALEKRIDMLEAEIKHKNGTTIEKVEYKFDQLKVETLSGTLHIGISPDELKNIEDLAVQQHGLNEFPIYEQQLTGNLQEYLQVNGPTMIRNLSNEHAVSIDESDYELLIQDMQKQIPNRIAFYKENAVMNKPLQANHDLPSFIENKIIEEFHLSLANYMRSIANKGEK</sequence>
<dbReference type="Pfam" id="PF10737">
    <property type="entry name" value="GerPC"/>
    <property type="match status" value="1"/>
</dbReference>
<reference evidence="2 3" key="1">
    <citation type="journal article" date="2015" name="Antonie Van Leeuwenhoek">
        <title>Oceanobacillus bengalensis sp. nov., a bacterium isolated from seawater of the Bay of Bengal.</title>
        <authorList>
            <person name="Yongchang O."/>
            <person name="Xiang W."/>
            <person name="Wang G."/>
        </authorList>
    </citation>
    <scope>NUCLEOTIDE SEQUENCE [LARGE SCALE GENOMIC DNA]</scope>
    <source>
        <strain evidence="2 3">MCCC 1K00260</strain>
    </source>
</reference>
<feature type="coiled-coil region" evidence="1">
    <location>
        <begin position="17"/>
        <end position="44"/>
    </location>
</feature>
<evidence type="ECO:0000256" key="1">
    <source>
        <dbReference type="SAM" id="Coils"/>
    </source>
</evidence>
<evidence type="ECO:0000313" key="3">
    <source>
        <dbReference type="Proteomes" id="UP000281813"/>
    </source>
</evidence>
<dbReference type="RefSeq" id="WP_121127951.1">
    <property type="nucleotide sequence ID" value="NZ_JBHUFK010000020.1"/>
</dbReference>
<gene>
    <name evidence="2" type="ORF">D8M05_01625</name>
</gene>
<protein>
    <submittedName>
        <fullName evidence="2">Spore gernimation protein</fullName>
    </submittedName>
</protein>